<organism evidence="1 2">
    <name type="scientific">Microbulbifer taiwanensis</name>
    <dbReference type="NCBI Taxonomy" id="986746"/>
    <lineage>
        <taxon>Bacteria</taxon>
        <taxon>Pseudomonadati</taxon>
        <taxon>Pseudomonadota</taxon>
        <taxon>Gammaproteobacteria</taxon>
        <taxon>Cellvibrionales</taxon>
        <taxon>Microbulbiferaceae</taxon>
        <taxon>Microbulbifer</taxon>
    </lineage>
</organism>
<dbReference type="Pfam" id="PF11739">
    <property type="entry name" value="YdbH-like"/>
    <property type="match status" value="1"/>
</dbReference>
<gene>
    <name evidence="1" type="ORF">ACFQBM_17775</name>
</gene>
<protein>
    <submittedName>
        <fullName evidence="1">YdbH domain-containing protein</fullName>
    </submittedName>
</protein>
<dbReference type="EMBL" id="JBHSVR010000001">
    <property type="protein sequence ID" value="MFC6635143.1"/>
    <property type="molecule type" value="Genomic_DNA"/>
</dbReference>
<accession>A0ABW1YTC5</accession>
<proteinExistence type="predicted"/>
<reference evidence="2" key="1">
    <citation type="journal article" date="2019" name="Int. J. Syst. Evol. Microbiol.">
        <title>The Global Catalogue of Microorganisms (GCM) 10K type strain sequencing project: providing services to taxonomists for standard genome sequencing and annotation.</title>
        <authorList>
            <consortium name="The Broad Institute Genomics Platform"/>
            <consortium name="The Broad Institute Genome Sequencing Center for Infectious Disease"/>
            <person name="Wu L."/>
            <person name="Ma J."/>
        </authorList>
    </citation>
    <scope>NUCLEOTIDE SEQUENCE [LARGE SCALE GENOMIC DNA]</scope>
    <source>
        <strain evidence="2">CGMCC 1.13718</strain>
    </source>
</reference>
<dbReference type="InterPro" id="IPR021730">
    <property type="entry name" value="YdbH"/>
</dbReference>
<dbReference type="PROSITE" id="PS51257">
    <property type="entry name" value="PROKAR_LIPOPROTEIN"/>
    <property type="match status" value="1"/>
</dbReference>
<sequence>MQKTRLITVTAALLAVAAGCWAWWERDRVAPKLINALLQGSRIEELRGLELGPGVIAAKRLVLAIESGAHLQLDNVQLLRPFSLLFASQQNRAELAVAKLSYASGVARNREPQAPNETQGLDTAGVELSESIKLLKYLPETIQIGNLAWQGQTAQLNLRRDYGEDTIHAELSSGGKLLSLQLRPQVNQLQFTVQLAEGKQSPALSVHGNLVQKETGQWQATAQLESELQRVTGLPLSVELNKIAASASGKLTANIEVQLPDQFLQLQDYTGITAKIQSESVLLVLPEALLGAAAELSLSTRSPLVIKLDSMQPLRPEQISGSGSFALTPGKQQQPLIQAEFDTGTTEGRPSFTIAGHFNLESASPLLESPHWQQKLKSLSMDSAAGRIEFHGEARLKQFGEIGSSDLGGLSDIKLSLLAGSKASVNIAAAKEKDSLATQIGWRRGKVSVQLPKALTIGADQWPGNIRITGETVALRAEEKSDGLSLDSQLRSIECNFAQEVDCSLTLNASAPQLSMEAHNLIVEKPTISTQLKLLRDGDHQRLQLRQLAFSAEEIGGGAVEFELLSLNSPQLECTIMRGTTECTSTVLTNSFSTMGAAELEASGSIRMSAFRFKQENGQLLLSTSYRSDDLRLQAQGGYRLDAELKGQLGLDGDTLSGESEVRAGAMQLQSRWKHNLGTSQGQADITLAETTFSQQKPLSQSVKGLPLDIVAGTLSASGQLSWPPTQQDRVDLRFDEVAAVFGESFAAGARGQLSLRRQGEHWVSGEPQAIRLDTLDPGLPIRNIRFSLALDQNRDLTLGNISAELLGGRLQSQSLVWNLAGEERNSQVSISEVSLRELAREMEAENFAATGILDLQIPLVTGPKGVTVKRGGVKARPPGGRLRYYGAFSAAMLAGNPQLKLLAGALEDYNYRELSGTLEYPPSGDMQLQLKLVGRSASVAADRDLIINLNLENNIPDMLRSLQATRDLTEALEKQVQ</sequence>
<evidence type="ECO:0000313" key="1">
    <source>
        <dbReference type="EMBL" id="MFC6635143.1"/>
    </source>
</evidence>
<evidence type="ECO:0000313" key="2">
    <source>
        <dbReference type="Proteomes" id="UP001596425"/>
    </source>
</evidence>
<comment type="caution">
    <text evidence="1">The sequence shown here is derived from an EMBL/GenBank/DDBJ whole genome shotgun (WGS) entry which is preliminary data.</text>
</comment>
<dbReference type="RefSeq" id="WP_193193205.1">
    <property type="nucleotide sequence ID" value="NZ_JACZFR010000041.1"/>
</dbReference>
<dbReference type="Proteomes" id="UP001596425">
    <property type="component" value="Unassembled WGS sequence"/>
</dbReference>
<keyword evidence="2" id="KW-1185">Reference proteome</keyword>
<name>A0ABW1YTC5_9GAMM</name>